<name>A0A418XXB2_9GAMM</name>
<evidence type="ECO:0000256" key="7">
    <source>
        <dbReference type="ARBA" id="ARBA00023306"/>
    </source>
</evidence>
<keyword evidence="5 8" id="KW-1133">Transmembrane helix</keyword>
<dbReference type="OrthoDB" id="7054914at2"/>
<feature type="domain" description="ZipA C-terminal FtsZ-binding" evidence="11">
    <location>
        <begin position="165"/>
        <end position="295"/>
    </location>
</feature>
<evidence type="ECO:0000256" key="8">
    <source>
        <dbReference type="HAMAP-Rule" id="MF_00509"/>
    </source>
</evidence>
<keyword evidence="1 8" id="KW-1003">Cell membrane</keyword>
<evidence type="ECO:0000256" key="5">
    <source>
        <dbReference type="ARBA" id="ARBA00022989"/>
    </source>
</evidence>
<keyword evidence="7 8" id="KW-0131">Cell cycle</keyword>
<dbReference type="AlphaFoldDB" id="A0A418XXB2"/>
<dbReference type="NCBIfam" id="TIGR02205">
    <property type="entry name" value="septum_zipA"/>
    <property type="match status" value="1"/>
</dbReference>
<proteinExistence type="inferred from homology"/>
<dbReference type="Proteomes" id="UP000283734">
    <property type="component" value="Unassembled WGS sequence"/>
</dbReference>
<evidence type="ECO:0000256" key="2">
    <source>
        <dbReference type="ARBA" id="ARBA00022519"/>
    </source>
</evidence>
<keyword evidence="4 8" id="KW-0812">Transmembrane</keyword>
<evidence type="ECO:0000256" key="6">
    <source>
        <dbReference type="ARBA" id="ARBA00023136"/>
    </source>
</evidence>
<evidence type="ECO:0000256" key="9">
    <source>
        <dbReference type="RuleBase" id="RU003612"/>
    </source>
</evidence>
<dbReference type="GO" id="GO:0005886">
    <property type="term" value="C:plasma membrane"/>
    <property type="evidence" value="ECO:0007669"/>
    <property type="project" value="UniProtKB-SubCell"/>
</dbReference>
<dbReference type="GO" id="GO:0043093">
    <property type="term" value="P:FtsZ-dependent cytokinesis"/>
    <property type="evidence" value="ECO:0007669"/>
    <property type="project" value="UniProtKB-UniRule"/>
</dbReference>
<organism evidence="12 13">
    <name type="scientific">Alcanivorax profundi</name>
    <dbReference type="NCBI Taxonomy" id="2338368"/>
    <lineage>
        <taxon>Bacteria</taxon>
        <taxon>Pseudomonadati</taxon>
        <taxon>Pseudomonadota</taxon>
        <taxon>Gammaproteobacteria</taxon>
        <taxon>Oceanospirillales</taxon>
        <taxon>Alcanivoracaceae</taxon>
        <taxon>Alcanivorax</taxon>
    </lineage>
</organism>
<evidence type="ECO:0000256" key="1">
    <source>
        <dbReference type="ARBA" id="ARBA00022475"/>
    </source>
</evidence>
<evidence type="ECO:0000313" key="13">
    <source>
        <dbReference type="Proteomes" id="UP000283734"/>
    </source>
</evidence>
<dbReference type="RefSeq" id="WP_022985027.1">
    <property type="nucleotide sequence ID" value="NZ_QYYA01000003.1"/>
</dbReference>
<feature type="transmembrane region" description="Helical" evidence="8">
    <location>
        <begin position="6"/>
        <end position="28"/>
    </location>
</feature>
<dbReference type="SUPFAM" id="SSF64383">
    <property type="entry name" value="Cell-division protein ZipA, C-terminal domain"/>
    <property type="match status" value="1"/>
</dbReference>
<sequence length="307" mass="34375">MGLNLETLIGILVILILLILADGVRRMIRERHGRLRMRIDPRYRDAQEEEQDGYNPEVIGTARVVREAIKQDSIFPQDTAEQEATPPTVMEPDEAVSEARAAEQQSLFAGDEPAEPEVVQEPAYEAAPEPEPVPEPTPEPEPAPAPKAQKPAARKPEAPREPQPVLEVIVVHLIARRGAPFDGGELLRMLLESGLRYGQMNIFHRHVSVDGRDQLQFSMANAVEPGTFDLDTMEEKTFAGVTFFMKLPGPTDAIGSLDRMLSICQRLATELDGELKDEQHSVLTPQMMEHLRQKVQEFERRQRVPSA</sequence>
<feature type="region of interest" description="Disordered" evidence="10">
    <location>
        <begin position="71"/>
        <end position="161"/>
    </location>
</feature>
<comment type="subunit">
    <text evidence="8">Interacts with FtsZ via their C-terminal domains.</text>
</comment>
<keyword evidence="6 8" id="KW-0472">Membrane</keyword>
<evidence type="ECO:0000256" key="10">
    <source>
        <dbReference type="SAM" id="MobiDB-lite"/>
    </source>
</evidence>
<comment type="function">
    <text evidence="8 9">Essential cell division protein that stabilizes the FtsZ protofilaments by cross-linking them and that serves as a cytoplasmic membrane anchor for the Z ring. Also required for the recruitment to the septal ring of downstream cell division proteins.</text>
</comment>
<dbReference type="SMART" id="SM00771">
    <property type="entry name" value="ZipA_C"/>
    <property type="match status" value="1"/>
</dbReference>
<dbReference type="Pfam" id="PF04354">
    <property type="entry name" value="ZipA_C"/>
    <property type="match status" value="1"/>
</dbReference>
<gene>
    <name evidence="8 12" type="primary">zipA</name>
    <name evidence="12" type="ORF">D4A39_12100</name>
</gene>
<dbReference type="PANTHER" id="PTHR38685">
    <property type="entry name" value="CELL DIVISION PROTEIN ZIPA"/>
    <property type="match status" value="1"/>
</dbReference>
<dbReference type="GO" id="GO:0032153">
    <property type="term" value="C:cell division site"/>
    <property type="evidence" value="ECO:0007669"/>
    <property type="project" value="UniProtKB-UniRule"/>
</dbReference>
<keyword evidence="2 8" id="KW-0997">Cell inner membrane</keyword>
<dbReference type="InterPro" id="IPR011919">
    <property type="entry name" value="Cell_div_ZipA"/>
</dbReference>
<comment type="caution">
    <text evidence="12">The sequence shown here is derived from an EMBL/GenBank/DDBJ whole genome shotgun (WGS) entry which is preliminary data.</text>
</comment>
<dbReference type="Gene3D" id="3.30.1400.10">
    <property type="entry name" value="ZipA, C-terminal FtsZ-binding domain"/>
    <property type="match status" value="1"/>
</dbReference>
<comment type="subcellular location">
    <subcellularLocation>
        <location evidence="8">Cell inner membrane</location>
        <topology evidence="8">Single-pass type I membrane protein</topology>
    </subcellularLocation>
    <text evidence="8">Localizes to the Z ring in an FtsZ-dependent manner.</text>
</comment>
<evidence type="ECO:0000259" key="11">
    <source>
        <dbReference type="SMART" id="SM00771"/>
    </source>
</evidence>
<comment type="similarity">
    <text evidence="8 9">Belongs to the ZipA family.</text>
</comment>
<reference evidence="12 13" key="1">
    <citation type="submission" date="2018-09" db="EMBL/GenBank/DDBJ databases">
        <title>Alcanivorax profundi sp. nov., isolated from 1000 m-depth seawater of the Mariana Trench.</title>
        <authorList>
            <person name="Liu J."/>
        </authorList>
    </citation>
    <scope>NUCLEOTIDE SEQUENCE [LARGE SCALE GENOMIC DNA]</scope>
    <source>
        <strain evidence="12 13">MTEO17</strain>
    </source>
</reference>
<dbReference type="HAMAP" id="MF_00509">
    <property type="entry name" value="ZipA"/>
    <property type="match status" value="1"/>
</dbReference>
<dbReference type="GO" id="GO:0000917">
    <property type="term" value="P:division septum assembly"/>
    <property type="evidence" value="ECO:0007669"/>
    <property type="project" value="TreeGrafter"/>
</dbReference>
<dbReference type="EMBL" id="QYYA01000003">
    <property type="protein sequence ID" value="RJG17450.1"/>
    <property type="molecule type" value="Genomic_DNA"/>
</dbReference>
<protein>
    <recommendedName>
        <fullName evidence="8 9">Cell division protein ZipA</fullName>
    </recommendedName>
</protein>
<feature type="compositionally biased region" description="Pro residues" evidence="10">
    <location>
        <begin position="129"/>
        <end position="145"/>
    </location>
</feature>
<dbReference type="InterPro" id="IPR036765">
    <property type="entry name" value="ZipA_FtsZ-bd_C_sf"/>
</dbReference>
<evidence type="ECO:0000256" key="4">
    <source>
        <dbReference type="ARBA" id="ARBA00022692"/>
    </source>
</evidence>
<feature type="compositionally biased region" description="Low complexity" evidence="10">
    <location>
        <begin position="116"/>
        <end position="127"/>
    </location>
</feature>
<evidence type="ECO:0000313" key="12">
    <source>
        <dbReference type="EMBL" id="RJG17450.1"/>
    </source>
</evidence>
<keyword evidence="13" id="KW-1185">Reference proteome</keyword>
<dbReference type="PANTHER" id="PTHR38685:SF1">
    <property type="entry name" value="CELL DIVISION PROTEIN ZIPA"/>
    <property type="match status" value="1"/>
</dbReference>
<keyword evidence="3 8" id="KW-0132">Cell division</keyword>
<evidence type="ECO:0000256" key="3">
    <source>
        <dbReference type="ARBA" id="ARBA00022618"/>
    </source>
</evidence>
<dbReference type="InterPro" id="IPR007449">
    <property type="entry name" value="ZipA_FtsZ-bd_C"/>
</dbReference>
<accession>A0A418XXB2</accession>